<dbReference type="NCBIfam" id="TIGR04098">
    <property type="entry name" value="LnmK_bifunc"/>
    <property type="match status" value="1"/>
</dbReference>
<dbReference type="Gene3D" id="3.10.129.10">
    <property type="entry name" value="Hotdog Thioesterase"/>
    <property type="match status" value="1"/>
</dbReference>
<dbReference type="Proteomes" id="UP001246473">
    <property type="component" value="Unassembled WGS sequence"/>
</dbReference>
<evidence type="ECO:0000313" key="1">
    <source>
        <dbReference type="EMBL" id="MDT8836991.1"/>
    </source>
</evidence>
<sequence length="277" mass="31475">MQQTTQRYRAGMPQLAYTGLSENWLIKECGHRHWEALAENAGRRAPDFVDDGGSKSYAAFTAIRLTGATLHAIGENDAFELGTELCRTGPARHFSRHRLVSGNGECALVSMSSTFVRRHEVRNNRSVTRATFAAMAGPTPTPPADAVDMGWRGKQFRAGQWDERLPFTRADRVESDWIEFLPCPNNDFNGADFLYFASFQSFVDRAEWQRHRFNEPPVISGRELFFYGNINVGDTLGLRVVAEHKDERGLAHWCELRRGSDQQKIADVVTSKHWRQR</sequence>
<gene>
    <name evidence="1" type="ORF">ParKJ_06165</name>
</gene>
<protein>
    <submittedName>
        <fullName evidence="1">Uncharacterized protein</fullName>
    </submittedName>
</protein>
<name>A0AAP5Q4T0_9BURK</name>
<evidence type="ECO:0000313" key="2">
    <source>
        <dbReference type="Proteomes" id="UP001246473"/>
    </source>
</evidence>
<accession>A0AAP5Q4T0</accession>
<dbReference type="InterPro" id="IPR024091">
    <property type="entry name" value="LnmK-like_bifun_acyl/decarbox"/>
</dbReference>
<organism evidence="1 2">
    <name type="scientific">Paraburkholderia fungorum</name>
    <dbReference type="NCBI Taxonomy" id="134537"/>
    <lineage>
        <taxon>Bacteria</taxon>
        <taxon>Pseudomonadati</taxon>
        <taxon>Pseudomonadota</taxon>
        <taxon>Betaproteobacteria</taxon>
        <taxon>Burkholderiales</taxon>
        <taxon>Burkholderiaceae</taxon>
        <taxon>Paraburkholderia</taxon>
    </lineage>
</organism>
<proteinExistence type="predicted"/>
<comment type="caution">
    <text evidence="1">The sequence shown here is derived from an EMBL/GenBank/DDBJ whole genome shotgun (WGS) entry which is preliminary data.</text>
</comment>
<dbReference type="EMBL" id="JANSLM010000002">
    <property type="protein sequence ID" value="MDT8836991.1"/>
    <property type="molecule type" value="Genomic_DNA"/>
</dbReference>
<reference evidence="1" key="1">
    <citation type="submission" date="2022-08" db="EMBL/GenBank/DDBJ databases">
        <authorList>
            <person name="Kim S.-J."/>
        </authorList>
    </citation>
    <scope>NUCLEOTIDE SEQUENCE</scope>
    <source>
        <strain evidence="1">KJ</strain>
    </source>
</reference>
<dbReference type="AlphaFoldDB" id="A0AAP5Q4T0"/>
<dbReference type="NCBIfam" id="TIGR04099">
    <property type="entry name" value="biosn_Pnap_2097"/>
    <property type="match status" value="1"/>
</dbReference>